<sequence>MSAADIRAVTIERVAAYLRERGYGFAPTPAGLAGNWDGHHLWFLLQGSRADVLQVRGRAVSAVPVRDRVAVLRALNDWNRGRVWPKVYLRAEGDQAAEHVLYAELSTDVRHGATDAQLAAQLGTSLVAVTAALEDLAPALGAAPPR</sequence>
<dbReference type="STRING" id="285351.SAMN04488035_0929"/>
<dbReference type="AlphaFoldDB" id="A0A1I2E8M6"/>
<dbReference type="InterPro" id="IPR019660">
    <property type="entry name" value="Put_sensory_transdc_reg_YbjN"/>
</dbReference>
<proteinExistence type="predicted"/>
<dbReference type="Pfam" id="PF10722">
    <property type="entry name" value="YbjN"/>
    <property type="match status" value="1"/>
</dbReference>
<name>A0A1I2E8M6_9MICO</name>
<reference evidence="2" key="1">
    <citation type="submission" date="2016-10" db="EMBL/GenBank/DDBJ databases">
        <authorList>
            <person name="Varghese N."/>
            <person name="Submissions S."/>
        </authorList>
    </citation>
    <scope>NUCLEOTIDE SEQUENCE [LARGE SCALE GENOMIC DNA]</scope>
    <source>
        <strain evidence="2">DSM 19083</strain>
    </source>
</reference>
<gene>
    <name evidence="1" type="ORF">SAMN04488035_0929</name>
</gene>
<organism evidence="1 2">
    <name type="scientific">Flavimobilis marinus</name>
    <dbReference type="NCBI Taxonomy" id="285351"/>
    <lineage>
        <taxon>Bacteria</taxon>
        <taxon>Bacillati</taxon>
        <taxon>Actinomycetota</taxon>
        <taxon>Actinomycetes</taxon>
        <taxon>Micrococcales</taxon>
        <taxon>Jonesiaceae</taxon>
        <taxon>Flavimobilis</taxon>
    </lineage>
</organism>
<dbReference type="EMBL" id="FONZ01000001">
    <property type="protein sequence ID" value="SFE88841.1"/>
    <property type="molecule type" value="Genomic_DNA"/>
</dbReference>
<dbReference type="Proteomes" id="UP000198520">
    <property type="component" value="Unassembled WGS sequence"/>
</dbReference>
<evidence type="ECO:0000313" key="1">
    <source>
        <dbReference type="EMBL" id="SFE88841.1"/>
    </source>
</evidence>
<evidence type="ECO:0000313" key="2">
    <source>
        <dbReference type="Proteomes" id="UP000198520"/>
    </source>
</evidence>
<dbReference type="RefSeq" id="WP_177191272.1">
    <property type="nucleotide sequence ID" value="NZ_BNAN01000001.1"/>
</dbReference>
<accession>A0A1I2E8M6</accession>
<protein>
    <submittedName>
        <fullName evidence="1">Putative sensory transduction regulator</fullName>
    </submittedName>
</protein>
<keyword evidence="2" id="KW-1185">Reference proteome</keyword>